<keyword evidence="1" id="KW-1133">Transmembrane helix</keyword>
<dbReference type="Proteomes" id="UP000246806">
    <property type="component" value="Genome"/>
</dbReference>
<reference evidence="2 3" key="1">
    <citation type="submission" date="2016-10" db="EMBL/GenBank/DDBJ databases">
        <title>Complete Genome Sequence of Bacillus Phage BCP12.</title>
        <authorList>
            <person name="Ghosh K."/>
            <person name="Kim K.-P."/>
        </authorList>
    </citation>
    <scope>NUCLEOTIDE SEQUENCE [LARGE SCALE GENOMIC DNA]</scope>
</reference>
<keyword evidence="1" id="KW-0812">Transmembrane</keyword>
<evidence type="ECO:0000313" key="2">
    <source>
        <dbReference type="EMBL" id="AQN32512.1"/>
    </source>
</evidence>
<protein>
    <submittedName>
        <fullName evidence="2">Uncharacterized protein</fullName>
    </submittedName>
</protein>
<feature type="transmembrane region" description="Helical" evidence="1">
    <location>
        <begin position="70"/>
        <end position="88"/>
    </location>
</feature>
<gene>
    <name evidence="2" type="ORF">BCP12_094</name>
</gene>
<evidence type="ECO:0000256" key="1">
    <source>
        <dbReference type="SAM" id="Phobius"/>
    </source>
</evidence>
<accession>A0A2S0CT71</accession>
<proteinExistence type="predicted"/>
<feature type="transmembrane region" description="Helical" evidence="1">
    <location>
        <begin position="20"/>
        <end position="38"/>
    </location>
</feature>
<sequence>MNKILNNIDFENNKIMAKWIIPILIGVDTLCVISGLLFQEWVSTLSFAFSTIYIICSLTMQVQFKVYKKFATFLFVYSLGMAVYAAYMLWTHDWVNGIIYGVLVVMNMIVLYSRINENNIEEEEVIEEEK</sequence>
<feature type="transmembrane region" description="Helical" evidence="1">
    <location>
        <begin position="44"/>
        <end position="63"/>
    </location>
</feature>
<evidence type="ECO:0000313" key="3">
    <source>
        <dbReference type="Proteomes" id="UP000246806"/>
    </source>
</evidence>
<keyword evidence="1" id="KW-0472">Membrane</keyword>
<organism evidence="2 3">
    <name type="scientific">Bacillus phage BCP12</name>
    <dbReference type="NCBI Taxonomy" id="1913122"/>
    <lineage>
        <taxon>Viruses</taxon>
        <taxon>Duplodnaviria</taxon>
        <taxon>Heunggongvirae</taxon>
        <taxon>Uroviricota</taxon>
        <taxon>Caudoviricetes</taxon>
        <taxon>Herelleviridae</taxon>
        <taxon>Bastillevirinae</taxon>
        <taxon>Tsarbombavirus</taxon>
        <taxon>Tsarbombavirus BCP78</taxon>
    </lineage>
</organism>
<name>A0A2S0CT71_9CAUD</name>
<dbReference type="EMBL" id="KX987999">
    <property type="protein sequence ID" value="AQN32512.1"/>
    <property type="molecule type" value="Genomic_DNA"/>
</dbReference>
<feature type="transmembrane region" description="Helical" evidence="1">
    <location>
        <begin position="94"/>
        <end position="112"/>
    </location>
</feature>